<dbReference type="EMBL" id="RDRA01000008">
    <property type="protein sequence ID" value="RXG94973.1"/>
    <property type="molecule type" value="Genomic_DNA"/>
</dbReference>
<keyword evidence="2" id="KW-1185">Reference proteome</keyword>
<protein>
    <submittedName>
        <fullName evidence="1">Uncharacterized protein</fullName>
    </submittedName>
</protein>
<evidence type="ECO:0000313" key="1">
    <source>
        <dbReference type="EMBL" id="RXG94973.1"/>
    </source>
</evidence>
<proteinExistence type="predicted"/>
<gene>
    <name evidence="1" type="ORF">EAS62_15665</name>
</gene>
<organism evidence="1 2">
    <name type="scientific">Bradyrhizobium zhanjiangense</name>
    <dbReference type="NCBI Taxonomy" id="1325107"/>
    <lineage>
        <taxon>Bacteria</taxon>
        <taxon>Pseudomonadati</taxon>
        <taxon>Pseudomonadota</taxon>
        <taxon>Alphaproteobacteria</taxon>
        <taxon>Hyphomicrobiales</taxon>
        <taxon>Nitrobacteraceae</taxon>
        <taxon>Bradyrhizobium</taxon>
    </lineage>
</organism>
<name>A0ABY0DNQ9_9BRAD</name>
<dbReference type="Proteomes" id="UP000289946">
    <property type="component" value="Unassembled WGS sequence"/>
</dbReference>
<evidence type="ECO:0000313" key="2">
    <source>
        <dbReference type="Proteomes" id="UP000289946"/>
    </source>
</evidence>
<sequence>MCDYSLHAVRSRPARAGDMLITSEFPDTATRGFSAVGEPGTAVCLLPGTELAFSEDAACNHPFAKLFPGMRFGSVGARLARFRKINRQVTDTHHDALEFANGKVVPLTKLRVGQRAVVLQLPAKDGAGRKALEVEQDPAL</sequence>
<accession>A0ABY0DNQ9</accession>
<reference evidence="1 2" key="1">
    <citation type="submission" date="2018-10" db="EMBL/GenBank/DDBJ databases">
        <title>Bradyrhizobium sp. nov., isolated from effective nodules of peanut in China.</title>
        <authorList>
            <person name="Li Y."/>
        </authorList>
    </citation>
    <scope>NUCLEOTIDE SEQUENCE [LARGE SCALE GENOMIC DNA]</scope>
    <source>
        <strain evidence="1 2">CCBAU 51781</strain>
    </source>
</reference>
<comment type="caution">
    <text evidence="1">The sequence shown here is derived from an EMBL/GenBank/DDBJ whole genome shotgun (WGS) entry which is preliminary data.</text>
</comment>